<dbReference type="Proteomes" id="UP000001861">
    <property type="component" value="Unassembled WGS sequence"/>
</dbReference>
<dbReference type="STRING" id="240176.A8NA53"/>
<accession>A8NA53</accession>
<organism evidence="11 12">
    <name type="scientific">Coprinopsis cinerea (strain Okayama-7 / 130 / ATCC MYA-4618 / FGSC 9003)</name>
    <name type="common">Inky cap fungus</name>
    <name type="synonym">Hormographiella aspergillata</name>
    <dbReference type="NCBI Taxonomy" id="240176"/>
    <lineage>
        <taxon>Eukaryota</taxon>
        <taxon>Fungi</taxon>
        <taxon>Dikarya</taxon>
        <taxon>Basidiomycota</taxon>
        <taxon>Agaricomycotina</taxon>
        <taxon>Agaricomycetes</taxon>
        <taxon>Agaricomycetidae</taxon>
        <taxon>Agaricales</taxon>
        <taxon>Agaricineae</taxon>
        <taxon>Psathyrellaceae</taxon>
        <taxon>Coprinopsis</taxon>
    </lineage>
</organism>
<keyword evidence="10" id="KW-0812">Transmembrane</keyword>
<dbReference type="Pfam" id="PF00067">
    <property type="entry name" value="p450"/>
    <property type="match status" value="1"/>
</dbReference>
<dbReference type="PANTHER" id="PTHR24287">
    <property type="entry name" value="P450, PUTATIVE (EUROFUNG)-RELATED"/>
    <property type="match status" value="1"/>
</dbReference>
<evidence type="ECO:0000256" key="5">
    <source>
        <dbReference type="ARBA" id="ARBA00023002"/>
    </source>
</evidence>
<dbReference type="OMA" id="EMIPGPT"/>
<evidence type="ECO:0000313" key="11">
    <source>
        <dbReference type="EMBL" id="EAU90118.2"/>
    </source>
</evidence>
<dbReference type="GO" id="GO:0020037">
    <property type="term" value="F:heme binding"/>
    <property type="evidence" value="ECO:0007669"/>
    <property type="project" value="InterPro"/>
</dbReference>
<dbReference type="VEuPathDB" id="FungiDB:CC1G_12229"/>
<dbReference type="GO" id="GO:0005506">
    <property type="term" value="F:iron ion binding"/>
    <property type="evidence" value="ECO:0007669"/>
    <property type="project" value="InterPro"/>
</dbReference>
<keyword evidence="10" id="KW-0472">Membrane</keyword>
<evidence type="ECO:0000256" key="9">
    <source>
        <dbReference type="RuleBase" id="RU000461"/>
    </source>
</evidence>
<comment type="caution">
    <text evidence="11">The sequence shown here is derived from an EMBL/GenBank/DDBJ whole genome shotgun (WGS) entry which is preliminary data.</text>
</comment>
<dbReference type="GO" id="GO:0016705">
    <property type="term" value="F:oxidoreductase activity, acting on paired donors, with incorporation or reduction of molecular oxygen"/>
    <property type="evidence" value="ECO:0007669"/>
    <property type="project" value="InterPro"/>
</dbReference>
<protein>
    <submittedName>
        <fullName evidence="11">Cytochrome P450 monooxygenase pc-1</fullName>
    </submittedName>
</protein>
<dbReference type="InterPro" id="IPR047146">
    <property type="entry name" value="Cyt_P450_E_CYP52_fungi"/>
</dbReference>
<proteinExistence type="inferred from homology"/>
<feature type="transmembrane region" description="Helical" evidence="10">
    <location>
        <begin position="47"/>
        <end position="68"/>
    </location>
</feature>
<dbReference type="Gene3D" id="1.10.630.10">
    <property type="entry name" value="Cytochrome P450"/>
    <property type="match status" value="1"/>
</dbReference>
<dbReference type="InterPro" id="IPR017972">
    <property type="entry name" value="Cyt_P450_CS"/>
</dbReference>
<sequence length="613" mass="69399">MPRLTVTPGVAFLTRNLVVPTAFNYGLATLALRVASNKISGIPRVPGWLLLALSVLVIPTRIAAALVYQQWRNQREAEKRGARLAPVLQGKRIGNMDQLSYLLNCWKNGYAADGIREIIEDLGNTFNPRIMFADTIFTVEPEHVKLILSTDFNNYVKGERFQFAMSAVLGTGVFNSDGDLWKQVTQFSLFHRSMTRPFFSRERVTDLDRFDRHTQTALSLLLAKAKTGYAVDFQDVMQRLTLDISTDILFGACVDNLKITPDDLALPYNHPRYSSASSAKDTSFTQAFLNAQFVIAERERNGWAWPLLEIFEDKAAPHMAVVNRFVEPIINEAIRKRKEKEALYGDSEKANGQKADIDADETLLDHLVRSTSDPRILKDETLNILLAGRDTVSATLTFTIYLLSLHPHVLERVREEVLNRVGPSRAPTYDDVREMKFLRAVINESLRLLPPVPMDVRECVNGAIWPSPDPTQKPIYVPPGAATPYSALLTQTRKDLWGPDALEFDPDRFIDERVKKYLVPNPFIFIPFNAGPRICLGQQFAYNVTSFVLVRLFQTFSSFTLDEEAFPPDCRVPKEWAEVGKNSRKAKERFMPKLVLTMSSKGGMWLKMQPVDH</sequence>
<evidence type="ECO:0000256" key="2">
    <source>
        <dbReference type="ARBA" id="ARBA00010617"/>
    </source>
</evidence>
<evidence type="ECO:0000256" key="4">
    <source>
        <dbReference type="ARBA" id="ARBA00022723"/>
    </source>
</evidence>
<dbReference type="EMBL" id="AACS02000007">
    <property type="protein sequence ID" value="EAU90118.2"/>
    <property type="molecule type" value="Genomic_DNA"/>
</dbReference>
<dbReference type="InterPro" id="IPR002401">
    <property type="entry name" value="Cyt_P450_E_grp-I"/>
</dbReference>
<dbReference type="CDD" id="cd11063">
    <property type="entry name" value="CYP52"/>
    <property type="match status" value="1"/>
</dbReference>
<dbReference type="PRINTS" id="PR00385">
    <property type="entry name" value="P450"/>
</dbReference>
<dbReference type="SUPFAM" id="SSF48264">
    <property type="entry name" value="Cytochrome P450"/>
    <property type="match status" value="1"/>
</dbReference>
<dbReference type="KEGG" id="cci:CC1G_12229"/>
<keyword evidence="4 8" id="KW-0479">Metal-binding</keyword>
<dbReference type="eggNOG" id="KOG0157">
    <property type="taxonomic scope" value="Eukaryota"/>
</dbReference>
<gene>
    <name evidence="11" type="ORF">CC1G_12229</name>
</gene>
<keyword evidence="3 8" id="KW-0349">Heme</keyword>
<dbReference type="PANTHER" id="PTHR24287:SF1">
    <property type="entry name" value="P450, PUTATIVE (EUROFUNG)-RELATED"/>
    <property type="match status" value="1"/>
</dbReference>
<name>A8NA53_COPC7</name>
<keyword evidence="7 9" id="KW-0503">Monooxygenase</keyword>
<keyword evidence="12" id="KW-1185">Reference proteome</keyword>
<dbReference type="AlphaFoldDB" id="A8NA53"/>
<dbReference type="PRINTS" id="PR00463">
    <property type="entry name" value="EP450I"/>
</dbReference>
<keyword evidence="6 8" id="KW-0408">Iron</keyword>
<evidence type="ECO:0000256" key="3">
    <source>
        <dbReference type="ARBA" id="ARBA00022617"/>
    </source>
</evidence>
<evidence type="ECO:0000256" key="1">
    <source>
        <dbReference type="ARBA" id="ARBA00001971"/>
    </source>
</evidence>
<evidence type="ECO:0000256" key="8">
    <source>
        <dbReference type="PIRSR" id="PIRSR602401-1"/>
    </source>
</evidence>
<keyword evidence="5 9" id="KW-0560">Oxidoreductase</keyword>
<keyword evidence="10" id="KW-1133">Transmembrane helix</keyword>
<dbReference type="InterPro" id="IPR036396">
    <property type="entry name" value="Cyt_P450_sf"/>
</dbReference>
<evidence type="ECO:0000256" key="10">
    <source>
        <dbReference type="SAM" id="Phobius"/>
    </source>
</evidence>
<evidence type="ECO:0000313" key="12">
    <source>
        <dbReference type="Proteomes" id="UP000001861"/>
    </source>
</evidence>
<dbReference type="PROSITE" id="PS00086">
    <property type="entry name" value="CYTOCHROME_P450"/>
    <property type="match status" value="1"/>
</dbReference>
<comment type="cofactor">
    <cofactor evidence="1 8">
        <name>heme</name>
        <dbReference type="ChEBI" id="CHEBI:30413"/>
    </cofactor>
</comment>
<dbReference type="InParanoid" id="A8NA53"/>
<evidence type="ECO:0000256" key="6">
    <source>
        <dbReference type="ARBA" id="ARBA00023004"/>
    </source>
</evidence>
<dbReference type="InterPro" id="IPR001128">
    <property type="entry name" value="Cyt_P450"/>
</dbReference>
<feature type="transmembrane region" description="Helical" evidence="10">
    <location>
        <begin position="12"/>
        <end position="35"/>
    </location>
</feature>
<dbReference type="GO" id="GO:0004497">
    <property type="term" value="F:monooxygenase activity"/>
    <property type="evidence" value="ECO:0007669"/>
    <property type="project" value="UniProtKB-KW"/>
</dbReference>
<evidence type="ECO:0000256" key="7">
    <source>
        <dbReference type="ARBA" id="ARBA00023033"/>
    </source>
</evidence>
<feature type="binding site" description="axial binding residue" evidence="8">
    <location>
        <position position="535"/>
    </location>
    <ligand>
        <name>heme</name>
        <dbReference type="ChEBI" id="CHEBI:30413"/>
    </ligand>
    <ligandPart>
        <name>Fe</name>
        <dbReference type="ChEBI" id="CHEBI:18248"/>
    </ligandPart>
</feature>
<dbReference type="RefSeq" id="XP_001831709.2">
    <property type="nucleotide sequence ID" value="XM_001831657.2"/>
</dbReference>
<comment type="similarity">
    <text evidence="2 9">Belongs to the cytochrome P450 family.</text>
</comment>
<dbReference type="OrthoDB" id="1470350at2759"/>
<reference evidence="11 12" key="1">
    <citation type="journal article" date="2010" name="Proc. Natl. Acad. Sci. U.S.A.">
        <title>Insights into evolution of multicellular fungi from the assembled chromosomes of the mushroom Coprinopsis cinerea (Coprinus cinereus).</title>
        <authorList>
            <person name="Stajich J.E."/>
            <person name="Wilke S.K."/>
            <person name="Ahren D."/>
            <person name="Au C.H."/>
            <person name="Birren B.W."/>
            <person name="Borodovsky M."/>
            <person name="Burns C."/>
            <person name="Canback B."/>
            <person name="Casselton L.A."/>
            <person name="Cheng C.K."/>
            <person name="Deng J."/>
            <person name="Dietrich F.S."/>
            <person name="Fargo D.C."/>
            <person name="Farman M.L."/>
            <person name="Gathman A.C."/>
            <person name="Goldberg J."/>
            <person name="Guigo R."/>
            <person name="Hoegger P.J."/>
            <person name="Hooker J.B."/>
            <person name="Huggins A."/>
            <person name="James T.Y."/>
            <person name="Kamada T."/>
            <person name="Kilaru S."/>
            <person name="Kodira C."/>
            <person name="Kues U."/>
            <person name="Kupfer D."/>
            <person name="Kwan H.S."/>
            <person name="Lomsadze A."/>
            <person name="Li W."/>
            <person name="Lilly W.W."/>
            <person name="Ma L.J."/>
            <person name="Mackey A.J."/>
            <person name="Manning G."/>
            <person name="Martin F."/>
            <person name="Muraguchi H."/>
            <person name="Natvig D.O."/>
            <person name="Palmerini H."/>
            <person name="Ramesh M.A."/>
            <person name="Rehmeyer C.J."/>
            <person name="Roe B.A."/>
            <person name="Shenoy N."/>
            <person name="Stanke M."/>
            <person name="Ter-Hovhannisyan V."/>
            <person name="Tunlid A."/>
            <person name="Velagapudi R."/>
            <person name="Vision T.J."/>
            <person name="Zeng Q."/>
            <person name="Zolan M.E."/>
            <person name="Pukkila P.J."/>
        </authorList>
    </citation>
    <scope>NUCLEOTIDE SEQUENCE [LARGE SCALE GENOMIC DNA]</scope>
    <source>
        <strain evidence="12">Okayama-7 / 130 / ATCC MYA-4618 / FGSC 9003</strain>
    </source>
</reference>
<dbReference type="HOGENOM" id="CLU_001570_27_0_1"/>
<dbReference type="GeneID" id="6008183"/>